<keyword evidence="10" id="KW-0030">Aminoacyl-tRNA synthetase</keyword>
<dbReference type="Gene3D" id="3.30.930.10">
    <property type="entry name" value="Bira Bifunctional Protein, Domain 2"/>
    <property type="match status" value="1"/>
</dbReference>
<proteinExistence type="inferred from homology"/>
<dbReference type="Proteomes" id="UP000799302">
    <property type="component" value="Unassembled WGS sequence"/>
</dbReference>
<dbReference type="Pfam" id="PF03129">
    <property type="entry name" value="HGTP_anticodon"/>
    <property type="match status" value="1"/>
</dbReference>
<dbReference type="InterPro" id="IPR004154">
    <property type="entry name" value="Anticodon-bd"/>
</dbReference>
<dbReference type="GO" id="GO:0005524">
    <property type="term" value="F:ATP binding"/>
    <property type="evidence" value="ECO:0007669"/>
    <property type="project" value="UniProtKB-KW"/>
</dbReference>
<dbReference type="NCBIfam" id="TIGR00418">
    <property type="entry name" value="thrS"/>
    <property type="match status" value="1"/>
</dbReference>
<dbReference type="GO" id="GO:0006435">
    <property type="term" value="P:threonyl-tRNA aminoacylation"/>
    <property type="evidence" value="ECO:0007669"/>
    <property type="project" value="InterPro"/>
</dbReference>
<dbReference type="Pfam" id="PF00587">
    <property type="entry name" value="tRNA-synt_2b"/>
    <property type="match status" value="1"/>
</dbReference>
<evidence type="ECO:0000256" key="6">
    <source>
        <dbReference type="ARBA" id="ARBA00022840"/>
    </source>
</evidence>
<dbReference type="PANTHER" id="PTHR11451">
    <property type="entry name" value="THREONINE-TRNA LIGASE"/>
    <property type="match status" value="1"/>
</dbReference>
<evidence type="ECO:0000256" key="12">
    <source>
        <dbReference type="ARBA" id="ARBA00049515"/>
    </source>
</evidence>
<feature type="domain" description="Aminoacyl-transfer RNA synthetases class-II family profile" evidence="13">
    <location>
        <begin position="68"/>
        <end position="341"/>
    </location>
</feature>
<evidence type="ECO:0000256" key="9">
    <source>
        <dbReference type="ARBA" id="ARBA00023128"/>
    </source>
</evidence>
<comment type="subcellular location">
    <subcellularLocation>
        <location evidence="1">Mitochondrion matrix</location>
    </subcellularLocation>
</comment>
<dbReference type="OrthoDB" id="5423599at2759"/>
<keyword evidence="9" id="KW-0496">Mitochondrion</keyword>
<evidence type="ECO:0000256" key="4">
    <source>
        <dbReference type="ARBA" id="ARBA00022598"/>
    </source>
</evidence>
<dbReference type="InterPro" id="IPR002320">
    <property type="entry name" value="Thr-tRNA-ligase_IIa"/>
</dbReference>
<dbReference type="InterPro" id="IPR002314">
    <property type="entry name" value="aa-tRNA-synt_IIb"/>
</dbReference>
<comment type="similarity">
    <text evidence="2">Belongs to the class-II aminoacyl-tRNA synthetase family.</text>
</comment>
<protein>
    <recommendedName>
        <fullName evidence="3">threonine--tRNA ligase</fullName>
        <ecNumber evidence="3">6.1.1.3</ecNumber>
    </recommendedName>
    <alternativeName>
        <fullName evidence="11">Threonyl-tRNA synthetase</fullName>
    </alternativeName>
</protein>
<name>A0A6A6TZP5_9PEZI</name>
<keyword evidence="5" id="KW-0547">Nucleotide-binding</keyword>
<dbReference type="EMBL" id="MU004243">
    <property type="protein sequence ID" value="KAF2664144.1"/>
    <property type="molecule type" value="Genomic_DNA"/>
</dbReference>
<keyword evidence="7" id="KW-0648">Protein biosynthesis</keyword>
<dbReference type="PROSITE" id="PS50862">
    <property type="entry name" value="AA_TRNA_LIGASE_II"/>
    <property type="match status" value="1"/>
</dbReference>
<evidence type="ECO:0000256" key="5">
    <source>
        <dbReference type="ARBA" id="ARBA00022741"/>
    </source>
</evidence>
<dbReference type="GO" id="GO:0005759">
    <property type="term" value="C:mitochondrial matrix"/>
    <property type="evidence" value="ECO:0007669"/>
    <property type="project" value="UniProtKB-SubCell"/>
</dbReference>
<keyword evidence="6" id="KW-0067">ATP-binding</keyword>
<evidence type="ECO:0000256" key="2">
    <source>
        <dbReference type="ARBA" id="ARBA00008226"/>
    </source>
</evidence>
<accession>A0A6A6TZP5</accession>
<keyword evidence="4" id="KW-0436">Ligase</keyword>
<reference evidence="14" key="1">
    <citation type="journal article" date="2020" name="Stud. Mycol.">
        <title>101 Dothideomycetes genomes: a test case for predicting lifestyles and emergence of pathogens.</title>
        <authorList>
            <person name="Haridas S."/>
            <person name="Albert R."/>
            <person name="Binder M."/>
            <person name="Bloem J."/>
            <person name="Labutti K."/>
            <person name="Salamov A."/>
            <person name="Andreopoulos B."/>
            <person name="Baker S."/>
            <person name="Barry K."/>
            <person name="Bills G."/>
            <person name="Bluhm B."/>
            <person name="Cannon C."/>
            <person name="Castanera R."/>
            <person name="Culley D."/>
            <person name="Daum C."/>
            <person name="Ezra D."/>
            <person name="Gonzalez J."/>
            <person name="Henrissat B."/>
            <person name="Kuo A."/>
            <person name="Liang C."/>
            <person name="Lipzen A."/>
            <person name="Lutzoni F."/>
            <person name="Magnuson J."/>
            <person name="Mondo S."/>
            <person name="Nolan M."/>
            <person name="Ohm R."/>
            <person name="Pangilinan J."/>
            <person name="Park H.-J."/>
            <person name="Ramirez L."/>
            <person name="Alfaro M."/>
            <person name="Sun H."/>
            <person name="Tritt A."/>
            <person name="Yoshinaga Y."/>
            <person name="Zwiers L.-H."/>
            <person name="Turgeon B."/>
            <person name="Goodwin S."/>
            <person name="Spatafora J."/>
            <person name="Crous P."/>
            <person name="Grigoriev I."/>
        </authorList>
    </citation>
    <scope>NUCLEOTIDE SEQUENCE</scope>
    <source>
        <strain evidence="14">CBS 115976</strain>
    </source>
</reference>
<dbReference type="GO" id="GO:0004829">
    <property type="term" value="F:threonine-tRNA ligase activity"/>
    <property type="evidence" value="ECO:0007669"/>
    <property type="project" value="UniProtKB-EC"/>
</dbReference>
<gene>
    <name evidence="14" type="ORF">BT63DRAFT_434794</name>
</gene>
<comment type="catalytic activity">
    <reaction evidence="12">
        <text>tRNA(Thr) + L-threonine + ATP = L-threonyl-tRNA(Thr) + AMP + diphosphate + H(+)</text>
        <dbReference type="Rhea" id="RHEA:24624"/>
        <dbReference type="Rhea" id="RHEA-COMP:9670"/>
        <dbReference type="Rhea" id="RHEA-COMP:9704"/>
        <dbReference type="ChEBI" id="CHEBI:15378"/>
        <dbReference type="ChEBI" id="CHEBI:30616"/>
        <dbReference type="ChEBI" id="CHEBI:33019"/>
        <dbReference type="ChEBI" id="CHEBI:57926"/>
        <dbReference type="ChEBI" id="CHEBI:78442"/>
        <dbReference type="ChEBI" id="CHEBI:78534"/>
        <dbReference type="ChEBI" id="CHEBI:456215"/>
        <dbReference type="EC" id="6.1.1.3"/>
    </reaction>
</comment>
<dbReference type="InterPro" id="IPR045864">
    <property type="entry name" value="aa-tRNA-synth_II/BPL/LPL"/>
</dbReference>
<dbReference type="SUPFAM" id="SSF52954">
    <property type="entry name" value="Class II aaRS ABD-related"/>
    <property type="match status" value="1"/>
</dbReference>
<evidence type="ECO:0000256" key="10">
    <source>
        <dbReference type="ARBA" id="ARBA00023146"/>
    </source>
</evidence>
<dbReference type="SUPFAM" id="SSF55681">
    <property type="entry name" value="Class II aaRS and biotin synthetases"/>
    <property type="match status" value="1"/>
</dbReference>
<evidence type="ECO:0000313" key="15">
    <source>
        <dbReference type="Proteomes" id="UP000799302"/>
    </source>
</evidence>
<dbReference type="FunFam" id="3.30.930.10:FF:000039">
    <property type="entry name" value="Threonyl-tRNA synthetase, mitochondrial"/>
    <property type="match status" value="1"/>
</dbReference>
<organism evidence="14 15">
    <name type="scientific">Microthyrium microscopicum</name>
    <dbReference type="NCBI Taxonomy" id="703497"/>
    <lineage>
        <taxon>Eukaryota</taxon>
        <taxon>Fungi</taxon>
        <taxon>Dikarya</taxon>
        <taxon>Ascomycota</taxon>
        <taxon>Pezizomycotina</taxon>
        <taxon>Dothideomycetes</taxon>
        <taxon>Dothideomycetes incertae sedis</taxon>
        <taxon>Microthyriales</taxon>
        <taxon>Microthyriaceae</taxon>
        <taxon>Microthyrium</taxon>
    </lineage>
</organism>
<sequence>MEIVYIRGREAAFELQAGVTCSCDYNTSADHRELAHSQQLLTGSIYSPGSPLFLPNGADMMNKLTACLRAHYPLFGFREVITPNIYKRSLWEKSGHWDNYANDMFEVRGRGATGVKENADIGEDEVFGLKPMNCPGHCLLFASQNHSYRDLPIRYADFSSLHRNEISGALTGLTRVRRFHQDDGHIFCRPDQIEAEIKKTMDFIDLVYGDIFGMREYRLVLSTRPAEKYIGSVEDWDRAERQLKSALDSSERDWTLNEGDGAFYGPKIDIILKDAHGKEHQTATVQLDFQLPQRFELKYDAPGKDGEDLSRETPVLIHRAVLGSLERFLALIIEHYNGRYPFWISPRPLKILSVSQKPEELQHIENVAAELAGVQAGKARKIPSRRPNIQVEIDTSARPLGKKIREAKNEGFNFIIVIGPQDAEKGGLVLRMLNQWDEARSLEILGLTLGPDGLAKDPKNIRTNARDVRAFLEKLQDEYM</sequence>
<evidence type="ECO:0000256" key="11">
    <source>
        <dbReference type="ARBA" id="ARBA00031900"/>
    </source>
</evidence>
<dbReference type="AlphaFoldDB" id="A0A6A6TZP5"/>
<evidence type="ECO:0000256" key="3">
    <source>
        <dbReference type="ARBA" id="ARBA00013163"/>
    </source>
</evidence>
<dbReference type="InterPro" id="IPR033728">
    <property type="entry name" value="ThrRS_core"/>
</dbReference>
<evidence type="ECO:0000256" key="8">
    <source>
        <dbReference type="ARBA" id="ARBA00022946"/>
    </source>
</evidence>
<dbReference type="CDD" id="cd00771">
    <property type="entry name" value="ThrRS_core"/>
    <property type="match status" value="1"/>
</dbReference>
<evidence type="ECO:0000256" key="7">
    <source>
        <dbReference type="ARBA" id="ARBA00022917"/>
    </source>
</evidence>
<evidence type="ECO:0000259" key="13">
    <source>
        <dbReference type="PROSITE" id="PS50862"/>
    </source>
</evidence>
<evidence type="ECO:0000256" key="1">
    <source>
        <dbReference type="ARBA" id="ARBA00004305"/>
    </source>
</evidence>
<keyword evidence="15" id="KW-1185">Reference proteome</keyword>
<dbReference type="InterPro" id="IPR036621">
    <property type="entry name" value="Anticodon-bd_dom_sf"/>
</dbReference>
<dbReference type="PANTHER" id="PTHR11451:SF50">
    <property type="entry name" value="THREONINE--TRNA LIGASE, MITOCHONDRIAL"/>
    <property type="match status" value="1"/>
</dbReference>
<dbReference type="Gene3D" id="3.40.50.800">
    <property type="entry name" value="Anticodon-binding domain"/>
    <property type="match status" value="1"/>
</dbReference>
<keyword evidence="8" id="KW-0809">Transit peptide</keyword>
<evidence type="ECO:0000313" key="14">
    <source>
        <dbReference type="EMBL" id="KAF2664144.1"/>
    </source>
</evidence>
<dbReference type="PRINTS" id="PR01047">
    <property type="entry name" value="TRNASYNTHTHR"/>
</dbReference>
<dbReference type="EC" id="6.1.1.3" evidence="3"/>
<dbReference type="InterPro" id="IPR006195">
    <property type="entry name" value="aa-tRNA-synth_II"/>
</dbReference>